<dbReference type="HOGENOM" id="CLU_1160265_0_0_3"/>
<dbReference type="Gene3D" id="1.25.40.10">
    <property type="entry name" value="Tetratricopeptide repeat domain"/>
    <property type="match status" value="1"/>
</dbReference>
<evidence type="ECO:0000256" key="3">
    <source>
        <dbReference type="PROSITE-ProRule" id="PRU00339"/>
    </source>
</evidence>
<dbReference type="Pfam" id="PF13414">
    <property type="entry name" value="TPR_11"/>
    <property type="match status" value="1"/>
</dbReference>
<dbReference type="EMBL" id="CP000554">
    <property type="protein sequence ID" value="ABM78857.1"/>
    <property type="molecule type" value="Genomic_DNA"/>
</dbReference>
<dbReference type="InterPro" id="IPR050498">
    <property type="entry name" value="Ycf3"/>
</dbReference>
<dbReference type="PANTHER" id="PTHR44858">
    <property type="entry name" value="TETRATRICOPEPTIDE REPEAT PROTEIN 6"/>
    <property type="match status" value="1"/>
</dbReference>
<dbReference type="PROSITE" id="PS50005">
    <property type="entry name" value="TPR"/>
    <property type="match status" value="1"/>
</dbReference>
<gene>
    <name evidence="4" type="ordered locus">P9303_21221</name>
</gene>
<dbReference type="SMART" id="SM00028">
    <property type="entry name" value="TPR"/>
    <property type="match status" value="1"/>
</dbReference>
<dbReference type="InterPro" id="IPR019734">
    <property type="entry name" value="TPR_rpt"/>
</dbReference>
<evidence type="ECO:0000313" key="5">
    <source>
        <dbReference type="Proteomes" id="UP000002274"/>
    </source>
</evidence>
<accession>A2CBJ7</accession>
<dbReference type="PANTHER" id="PTHR44858:SF1">
    <property type="entry name" value="UDP-N-ACETYLGLUCOSAMINE--PEPTIDE N-ACETYLGLUCOSAMINYLTRANSFERASE SPINDLY-RELATED"/>
    <property type="match status" value="1"/>
</dbReference>
<proteinExistence type="predicted"/>
<keyword evidence="2 3" id="KW-0802">TPR repeat</keyword>
<feature type="repeat" description="TPR" evidence="3">
    <location>
        <begin position="46"/>
        <end position="79"/>
    </location>
</feature>
<evidence type="ECO:0000256" key="1">
    <source>
        <dbReference type="ARBA" id="ARBA00022737"/>
    </source>
</evidence>
<keyword evidence="1" id="KW-0677">Repeat</keyword>
<dbReference type="GO" id="GO:0009279">
    <property type="term" value="C:cell outer membrane"/>
    <property type="evidence" value="ECO:0007669"/>
    <property type="project" value="TreeGrafter"/>
</dbReference>
<organism evidence="4 5">
    <name type="scientific">Prochlorococcus marinus (strain MIT 9303)</name>
    <dbReference type="NCBI Taxonomy" id="59922"/>
    <lineage>
        <taxon>Bacteria</taxon>
        <taxon>Bacillati</taxon>
        <taxon>Cyanobacteriota</taxon>
        <taxon>Cyanophyceae</taxon>
        <taxon>Synechococcales</taxon>
        <taxon>Prochlorococcaceae</taxon>
        <taxon>Prochlorococcus</taxon>
    </lineage>
</organism>
<sequence length="239" mass="27400">MSRRNIALAAVLSLLPLGQPLLQGSLATVMAVDVVFSAQAADAQSADDYLKRGNTKSDLKDYQGAIDEYNKAIEINPQYANAYTKRGLAKHEIFLLRQNPSLESFLDIRNDLNTALEIDPVNAHAYTNLFNPVLPPTIVLPINSERRWERVECTIFNLTVCFYKRSDARNDKILFLLRVIGKDQFYQEHDFELIFRCSPPEIVEYTHELHLGSHKFLLNPNRGRLLHDFCERKLRALNQ</sequence>
<dbReference type="STRING" id="59922.P9303_21221"/>
<dbReference type="KEGG" id="pmf:P9303_21221"/>
<name>A2CBJ7_PROM3</name>
<dbReference type="BioCyc" id="PMAR59922:G1G80-1853-MONOMER"/>
<dbReference type="AlphaFoldDB" id="A2CBJ7"/>
<dbReference type="Proteomes" id="UP000002274">
    <property type="component" value="Chromosome"/>
</dbReference>
<dbReference type="GO" id="GO:0046813">
    <property type="term" value="P:receptor-mediated virion attachment to host cell"/>
    <property type="evidence" value="ECO:0007669"/>
    <property type="project" value="TreeGrafter"/>
</dbReference>
<evidence type="ECO:0000313" key="4">
    <source>
        <dbReference type="EMBL" id="ABM78857.1"/>
    </source>
</evidence>
<dbReference type="SUPFAM" id="SSF48452">
    <property type="entry name" value="TPR-like"/>
    <property type="match status" value="1"/>
</dbReference>
<dbReference type="InterPro" id="IPR011990">
    <property type="entry name" value="TPR-like_helical_dom_sf"/>
</dbReference>
<reference evidence="4 5" key="1">
    <citation type="journal article" date="2007" name="PLoS Genet.">
        <title>Patterns and implications of gene gain and loss in the evolution of Prochlorococcus.</title>
        <authorList>
            <person name="Kettler G.C."/>
            <person name="Martiny A.C."/>
            <person name="Huang K."/>
            <person name="Zucker J."/>
            <person name="Coleman M.L."/>
            <person name="Rodrigue S."/>
            <person name="Chen F."/>
            <person name="Lapidus A."/>
            <person name="Ferriera S."/>
            <person name="Johnson J."/>
            <person name="Steglich C."/>
            <person name="Church G.M."/>
            <person name="Richardson P."/>
            <person name="Chisholm S.W."/>
        </authorList>
    </citation>
    <scope>NUCLEOTIDE SEQUENCE [LARGE SCALE GENOMIC DNA]</scope>
    <source>
        <strain evidence="4 5">MIT 9303</strain>
    </source>
</reference>
<dbReference type="RefSeq" id="WP_011826731.1">
    <property type="nucleotide sequence ID" value="NC_008820.1"/>
</dbReference>
<protein>
    <submittedName>
        <fullName evidence="4">Uncharacterized protein</fullName>
    </submittedName>
</protein>
<evidence type="ECO:0000256" key="2">
    <source>
        <dbReference type="ARBA" id="ARBA00022803"/>
    </source>
</evidence>